<dbReference type="Gene3D" id="1.10.530.10">
    <property type="match status" value="1"/>
</dbReference>
<proteinExistence type="inferred from homology"/>
<dbReference type="GO" id="GO:0008234">
    <property type="term" value="F:cysteine-type peptidase activity"/>
    <property type="evidence" value="ECO:0007669"/>
    <property type="project" value="UniProtKB-KW"/>
</dbReference>
<evidence type="ECO:0000256" key="2">
    <source>
        <dbReference type="ARBA" id="ARBA00022670"/>
    </source>
</evidence>
<feature type="domain" description="Phage tail lysozyme" evidence="8">
    <location>
        <begin position="282"/>
        <end position="449"/>
    </location>
</feature>
<dbReference type="Gene3D" id="3.90.1720.10">
    <property type="entry name" value="endopeptidase domain like (from Nostoc punctiforme)"/>
    <property type="match status" value="1"/>
</dbReference>
<feature type="region of interest" description="Disordered" evidence="5">
    <location>
        <begin position="1"/>
        <end position="23"/>
    </location>
</feature>
<dbReference type="EMBL" id="VUNB01000003">
    <property type="protein sequence ID" value="MST68897.1"/>
    <property type="molecule type" value="Genomic_DNA"/>
</dbReference>
<evidence type="ECO:0000259" key="8">
    <source>
        <dbReference type="Pfam" id="PF18013"/>
    </source>
</evidence>
<accession>A0A6A8MBV1</accession>
<protein>
    <submittedName>
        <fullName evidence="9">NlpC/P60 family protein</fullName>
    </submittedName>
</protein>
<dbReference type="InterPro" id="IPR000064">
    <property type="entry name" value="NLP_P60_dom"/>
</dbReference>
<keyword evidence="6" id="KW-0812">Transmembrane</keyword>
<keyword evidence="4" id="KW-0788">Thiol protease</keyword>
<evidence type="ECO:0000256" key="4">
    <source>
        <dbReference type="ARBA" id="ARBA00022807"/>
    </source>
</evidence>
<keyword evidence="3" id="KW-0378">Hydrolase</keyword>
<keyword evidence="6" id="KW-0472">Membrane</keyword>
<feature type="domain" description="NlpC/P60" evidence="7">
    <location>
        <begin position="484"/>
        <end position="561"/>
    </location>
</feature>
<evidence type="ECO:0000256" key="3">
    <source>
        <dbReference type="ARBA" id="ARBA00022801"/>
    </source>
</evidence>
<evidence type="ECO:0000313" key="9">
    <source>
        <dbReference type="EMBL" id="MST68897.1"/>
    </source>
</evidence>
<keyword evidence="2" id="KW-0645">Protease</keyword>
<dbReference type="SUPFAM" id="SSF54001">
    <property type="entry name" value="Cysteine proteinases"/>
    <property type="match status" value="1"/>
</dbReference>
<dbReference type="GO" id="GO:0006508">
    <property type="term" value="P:proteolysis"/>
    <property type="evidence" value="ECO:0007669"/>
    <property type="project" value="UniProtKB-KW"/>
</dbReference>
<organism evidence="9">
    <name type="scientific">Baileyella intestinalis</name>
    <dbReference type="NCBI Taxonomy" id="2606709"/>
    <lineage>
        <taxon>Bacteria</taxon>
        <taxon>Bacillati</taxon>
        <taxon>Bacillota</taxon>
        <taxon>Clostridia</taxon>
        <taxon>Peptostreptococcales</taxon>
        <taxon>Anaerovoracaceae</taxon>
        <taxon>Baileyella</taxon>
    </lineage>
</organism>
<comment type="similarity">
    <text evidence="1">Belongs to the peptidase C40 family.</text>
</comment>
<dbReference type="InterPro" id="IPR038765">
    <property type="entry name" value="Papain-like_cys_pep_sf"/>
</dbReference>
<evidence type="ECO:0000256" key="5">
    <source>
        <dbReference type="SAM" id="MobiDB-lite"/>
    </source>
</evidence>
<feature type="region of interest" description="Disordered" evidence="5">
    <location>
        <begin position="73"/>
        <end position="104"/>
    </location>
</feature>
<gene>
    <name evidence="9" type="ORF">FYJ66_04730</name>
</gene>
<reference evidence="9" key="1">
    <citation type="submission" date="2019-09" db="EMBL/GenBank/DDBJ databases">
        <title>In-depth cultivation of the pig gut microbiome towards novel bacterial diversity and tailored functional studies.</title>
        <authorList>
            <person name="Wylensek D."/>
            <person name="Hitch T.C.A."/>
            <person name="Clavel T."/>
        </authorList>
    </citation>
    <scope>NUCLEOTIDE SEQUENCE</scope>
    <source>
        <strain evidence="9">RF-744-FAT-WT-3</strain>
    </source>
</reference>
<feature type="region of interest" description="Disordered" evidence="5">
    <location>
        <begin position="49"/>
        <end position="68"/>
    </location>
</feature>
<dbReference type="AlphaFoldDB" id="A0A6A8MBV1"/>
<evidence type="ECO:0000256" key="1">
    <source>
        <dbReference type="ARBA" id="ARBA00007074"/>
    </source>
</evidence>
<feature type="transmembrane region" description="Helical" evidence="6">
    <location>
        <begin position="237"/>
        <end position="263"/>
    </location>
</feature>
<name>A0A6A8MBV1_9FIRM</name>
<sequence length="587" mass="62090">MKASDYARTASEREDAGAQLIRTEQTNAVNTGIVGSADKSAMALKRAAYEKGRRSSAGGAAAAAAAGKRAKAGKEAAGSGEESESTFGKERAASQKTRAQADHHLRESLKKAANPAARDAVIGGVVSKTLEDSELEGMDDAAYRGRRAVRIARRLHRHLSGRDALEKEAPLGSLSEKKYRKKPADAAEVQRKAQAAGYLRREMYTATDATQKAAASAGGSAVKRALPAAAGTQGKGLVALLGGAAVPAIFGLLLAVVLVAVLAGSDNPSSQVDSFGDLSGTQLEVAQALAAEGLGKPQIAAIMGNISGESGWDPTNEYHGEGNSYAYEYGFGLYQFTDTTPGHGEYTSFVNWCSANGLDKNSASAQTKYFIENLRASWATGLHRSGYYTKYITEYSGRDASYDAWLKTDDVGFATYCVMACWLRPADWAARQSFYRDRLPAAQAFYEKLSSGGGSGEEYAASDATQRSIVDAAYRTPSPGAGWCAAWVSNVYAKAGLGGISGNACDMYAAYCHSTDRSQLKVGMLVAVRSSSSGSTAGATYGHVGIYIGDNKIIHNTGSIEVWDLDRWISTYCKWSPAGWGFPPNVK</sequence>
<dbReference type="Pfam" id="PF00877">
    <property type="entry name" value="NLPC_P60"/>
    <property type="match status" value="1"/>
</dbReference>
<dbReference type="Pfam" id="PF18013">
    <property type="entry name" value="Phage_lysozyme2"/>
    <property type="match status" value="1"/>
</dbReference>
<comment type="caution">
    <text evidence="9">The sequence shown here is derived from an EMBL/GenBank/DDBJ whole genome shotgun (WGS) entry which is preliminary data.</text>
</comment>
<feature type="compositionally biased region" description="Basic and acidic residues" evidence="5">
    <location>
        <begin position="87"/>
        <end position="104"/>
    </location>
</feature>
<feature type="compositionally biased region" description="Low complexity" evidence="5">
    <location>
        <begin position="55"/>
        <end position="67"/>
    </location>
</feature>
<keyword evidence="6" id="KW-1133">Transmembrane helix</keyword>
<dbReference type="InterPro" id="IPR041219">
    <property type="entry name" value="Phage_lysozyme2"/>
</dbReference>
<evidence type="ECO:0000256" key="6">
    <source>
        <dbReference type="SAM" id="Phobius"/>
    </source>
</evidence>
<evidence type="ECO:0000259" key="7">
    <source>
        <dbReference type="Pfam" id="PF00877"/>
    </source>
</evidence>